<feature type="domain" description="Glutamine amidotransferase" evidence="1">
    <location>
        <begin position="52"/>
        <end position="190"/>
    </location>
</feature>
<dbReference type="SUPFAM" id="SSF52317">
    <property type="entry name" value="Class I glutamine amidotransferase-like"/>
    <property type="match status" value="1"/>
</dbReference>
<dbReference type="CDD" id="cd01741">
    <property type="entry name" value="GATase1_1"/>
    <property type="match status" value="1"/>
</dbReference>
<evidence type="ECO:0000259" key="1">
    <source>
        <dbReference type="Pfam" id="PF00117"/>
    </source>
</evidence>
<evidence type="ECO:0000313" key="3">
    <source>
        <dbReference type="Proteomes" id="UP001447842"/>
    </source>
</evidence>
<dbReference type="InterPro" id="IPR044992">
    <property type="entry name" value="ChyE-like"/>
</dbReference>
<keyword evidence="2" id="KW-0315">Glutamine amidotransferase</keyword>
<accession>A0ABZ3HD40</accession>
<dbReference type="NCBIfam" id="NF006562">
    <property type="entry name" value="PRK09065.1"/>
    <property type="match status" value="1"/>
</dbReference>
<dbReference type="Gene3D" id="3.40.50.880">
    <property type="match status" value="1"/>
</dbReference>
<dbReference type="InterPro" id="IPR029062">
    <property type="entry name" value="Class_I_gatase-like"/>
</dbReference>
<keyword evidence="3" id="KW-1185">Reference proteome</keyword>
<reference evidence="2 3" key="1">
    <citation type="submission" date="2024-03" db="EMBL/GenBank/DDBJ databases">
        <title>Sulfurimonas sp. HSL3-1.</title>
        <authorList>
            <person name="Wang S."/>
        </authorList>
    </citation>
    <scope>NUCLEOTIDE SEQUENCE [LARGE SCALE GENOMIC DNA]</scope>
    <source>
        <strain evidence="2 3">HSL3-1</strain>
    </source>
</reference>
<gene>
    <name evidence="2" type="ORF">WCY31_02640</name>
</gene>
<proteinExistence type="predicted"/>
<dbReference type="Pfam" id="PF00117">
    <property type="entry name" value="GATase"/>
    <property type="match status" value="1"/>
</dbReference>
<dbReference type="RefSeq" id="WP_345973021.1">
    <property type="nucleotide sequence ID" value="NZ_CP147920.1"/>
</dbReference>
<dbReference type="PANTHER" id="PTHR42695:SF5">
    <property type="entry name" value="GLUTAMINE AMIDOTRANSFERASE YLR126C-RELATED"/>
    <property type="match status" value="1"/>
</dbReference>
<dbReference type="EMBL" id="CP147920">
    <property type="protein sequence ID" value="XAU15606.1"/>
    <property type="molecule type" value="Genomic_DNA"/>
</dbReference>
<protein>
    <submittedName>
        <fullName evidence="2">Glutamine amidotransferase</fullName>
    </submittedName>
</protein>
<evidence type="ECO:0000313" key="2">
    <source>
        <dbReference type="EMBL" id="XAU15606.1"/>
    </source>
</evidence>
<dbReference type="PANTHER" id="PTHR42695">
    <property type="entry name" value="GLUTAMINE AMIDOTRANSFERASE YLR126C-RELATED"/>
    <property type="match status" value="1"/>
</dbReference>
<dbReference type="PROSITE" id="PS51273">
    <property type="entry name" value="GATASE_TYPE_1"/>
    <property type="match status" value="1"/>
</dbReference>
<dbReference type="Proteomes" id="UP001447842">
    <property type="component" value="Chromosome"/>
</dbReference>
<sequence>MKRICIIKTGSTFGTTRSAYNDFEDWIIDKLELPQSRPFTVNVQGGDALPDLARCDGVIVTGSHAMVTEEEAWSRQTAAWLAEVVARGIPMLAICYGHQLLAKALGGVSGYHRNGMEIGTVAIDLTDNARDDRLFCDLPMRFDAHTIHSQTVVTLPEGAVRLAFNTHDENHAFRMGPSAWGVQFHPEFDRAVMRSYIDEVSKSEPFGEEKRAALLEAARETAEATAILKRFEKLVCEG</sequence>
<organism evidence="2 3">
    <name type="scientific">Sulfurimonas diazotrophicus</name>
    <dbReference type="NCBI Taxonomy" id="3131939"/>
    <lineage>
        <taxon>Bacteria</taxon>
        <taxon>Pseudomonadati</taxon>
        <taxon>Campylobacterota</taxon>
        <taxon>Epsilonproteobacteria</taxon>
        <taxon>Campylobacterales</taxon>
        <taxon>Sulfurimonadaceae</taxon>
        <taxon>Sulfurimonas</taxon>
    </lineage>
</organism>
<name>A0ABZ3HD40_9BACT</name>
<dbReference type="InterPro" id="IPR017926">
    <property type="entry name" value="GATASE"/>
</dbReference>